<accession>F5XS10</accession>
<dbReference type="eggNOG" id="ENOG5031D67">
    <property type="taxonomic scope" value="Bacteria"/>
</dbReference>
<dbReference type="EMBL" id="AP012204">
    <property type="protein sequence ID" value="BAK37223.1"/>
    <property type="molecule type" value="Genomic_DNA"/>
</dbReference>
<feature type="region of interest" description="Disordered" evidence="1">
    <location>
        <begin position="1"/>
        <end position="76"/>
    </location>
</feature>
<evidence type="ECO:0008006" key="5">
    <source>
        <dbReference type="Google" id="ProtNLM"/>
    </source>
</evidence>
<dbReference type="AlphaFoldDB" id="F5XS10"/>
<keyword evidence="2" id="KW-0472">Membrane</keyword>
<dbReference type="InterPro" id="IPR021403">
    <property type="entry name" value="DUF3043"/>
</dbReference>
<evidence type="ECO:0000313" key="3">
    <source>
        <dbReference type="EMBL" id="BAK37223.1"/>
    </source>
</evidence>
<dbReference type="Pfam" id="PF11241">
    <property type="entry name" value="DUF3043"/>
    <property type="match status" value="1"/>
</dbReference>
<feature type="compositionally biased region" description="Basic and acidic residues" evidence="1">
    <location>
        <begin position="28"/>
        <end position="46"/>
    </location>
</feature>
<dbReference type="KEGG" id="mph:MLP_42090"/>
<keyword evidence="2" id="KW-0812">Transmembrane</keyword>
<keyword evidence="2" id="KW-1133">Transmembrane helix</keyword>
<evidence type="ECO:0000313" key="4">
    <source>
        <dbReference type="Proteomes" id="UP000007947"/>
    </source>
</evidence>
<proteinExistence type="predicted"/>
<feature type="transmembrane region" description="Helical" evidence="2">
    <location>
        <begin position="124"/>
        <end position="144"/>
    </location>
</feature>
<dbReference type="Proteomes" id="UP000007947">
    <property type="component" value="Chromosome"/>
</dbReference>
<gene>
    <name evidence="3" type="ordered locus">MLP_42090</name>
</gene>
<dbReference type="RefSeq" id="WP_013865059.1">
    <property type="nucleotide sequence ID" value="NC_015635.1"/>
</dbReference>
<sequence length="190" mass="21951">MAFFRRNKSEAAQPEPEDTQLDTAAESGRAKKDGPTPSRKEAEAARRARVNRQLTPKEARKETAARNRTERMRALNAREAQPEKVLARDYVDARFSIGEFLLPALVLILSLSFLNSMIPGVALYATVLMYGYIAWVIIDVWWMWRGLKKVLAERYPRSSTKGLMMYAMNRTIQIRRFRMPAPRLKRGQKY</sequence>
<dbReference type="HOGENOM" id="CLU_091328_1_1_11"/>
<evidence type="ECO:0000256" key="1">
    <source>
        <dbReference type="SAM" id="MobiDB-lite"/>
    </source>
</evidence>
<keyword evidence="4" id="KW-1185">Reference proteome</keyword>
<protein>
    <recommendedName>
        <fullName evidence="5">DUF3043 domain-containing protein</fullName>
    </recommendedName>
</protein>
<feature type="transmembrane region" description="Helical" evidence="2">
    <location>
        <begin position="100"/>
        <end position="118"/>
    </location>
</feature>
<reference evidence="3 4" key="1">
    <citation type="submission" date="2011-05" db="EMBL/GenBank/DDBJ databases">
        <title>Whole genome sequence of Microlunatus phosphovorus NM-1.</title>
        <authorList>
            <person name="Hosoyama A."/>
            <person name="Sasaki K."/>
            <person name="Harada T."/>
            <person name="Igarashi R."/>
            <person name="Kawakoshi A."/>
            <person name="Sasagawa M."/>
            <person name="Fukada J."/>
            <person name="Nakamura S."/>
            <person name="Katano Y."/>
            <person name="Hanada S."/>
            <person name="Kamagata Y."/>
            <person name="Nakamura N."/>
            <person name="Yamazaki S."/>
            <person name="Fujita N."/>
        </authorList>
    </citation>
    <scope>NUCLEOTIDE SEQUENCE [LARGE SCALE GENOMIC DNA]</scope>
    <source>
        <strain evidence="4">ATCC 700054 / DSM 10555 / JCM 9379 / NBRC 101784 / NCIMB 13414 / VKM Ac-1990 / NM-1</strain>
    </source>
</reference>
<dbReference type="STRING" id="1032480.MLP_42090"/>
<organism evidence="3 4">
    <name type="scientific">Microlunatus phosphovorus (strain ATCC 700054 / DSM 10555 / JCM 9379 / NBRC 101784 / NCIMB 13414 / VKM Ac-1990 / NM-1)</name>
    <dbReference type="NCBI Taxonomy" id="1032480"/>
    <lineage>
        <taxon>Bacteria</taxon>
        <taxon>Bacillati</taxon>
        <taxon>Actinomycetota</taxon>
        <taxon>Actinomycetes</taxon>
        <taxon>Propionibacteriales</taxon>
        <taxon>Propionibacteriaceae</taxon>
        <taxon>Microlunatus</taxon>
    </lineage>
</organism>
<feature type="compositionally biased region" description="Basic and acidic residues" evidence="1">
    <location>
        <begin position="55"/>
        <end position="73"/>
    </location>
</feature>
<name>F5XS10_MICPN</name>
<evidence type="ECO:0000256" key="2">
    <source>
        <dbReference type="SAM" id="Phobius"/>
    </source>
</evidence>